<keyword evidence="1" id="KW-0812">Transmembrane</keyword>
<dbReference type="Gene3D" id="3.40.50.12780">
    <property type="entry name" value="N-terminal domain of ligase-like"/>
    <property type="match status" value="1"/>
</dbReference>
<comment type="caution">
    <text evidence="3">The sequence shown here is derived from an EMBL/GenBank/DDBJ whole genome shotgun (WGS) entry which is preliminary data.</text>
</comment>
<dbReference type="SUPFAM" id="SSF56801">
    <property type="entry name" value="Acetyl-CoA synthetase-like"/>
    <property type="match status" value="1"/>
</dbReference>
<keyword evidence="1" id="KW-1133">Transmembrane helix</keyword>
<dbReference type="GO" id="GO:0004467">
    <property type="term" value="F:long-chain fatty acid-CoA ligase activity"/>
    <property type="evidence" value="ECO:0007669"/>
    <property type="project" value="TreeGrafter"/>
</dbReference>
<dbReference type="AlphaFoldDB" id="A0AAD4HQK9"/>
<keyword evidence="4" id="KW-1185">Reference proteome</keyword>
<dbReference type="Proteomes" id="UP001195769">
    <property type="component" value="Unassembled WGS sequence"/>
</dbReference>
<feature type="transmembrane region" description="Helical" evidence="1">
    <location>
        <begin position="12"/>
        <end position="30"/>
    </location>
</feature>
<dbReference type="RefSeq" id="XP_041229474.1">
    <property type="nucleotide sequence ID" value="XM_041374663.1"/>
</dbReference>
<evidence type="ECO:0000313" key="4">
    <source>
        <dbReference type="Proteomes" id="UP001195769"/>
    </source>
</evidence>
<dbReference type="GO" id="GO:0016020">
    <property type="term" value="C:membrane"/>
    <property type="evidence" value="ECO:0007669"/>
    <property type="project" value="TreeGrafter"/>
</dbReference>
<dbReference type="InterPro" id="IPR042099">
    <property type="entry name" value="ANL_N_sf"/>
</dbReference>
<evidence type="ECO:0000313" key="3">
    <source>
        <dbReference type="EMBL" id="KAG1903899.1"/>
    </source>
</evidence>
<dbReference type="Pfam" id="PF00501">
    <property type="entry name" value="AMP-binding"/>
    <property type="match status" value="1"/>
</dbReference>
<evidence type="ECO:0000259" key="2">
    <source>
        <dbReference type="Pfam" id="PF00501"/>
    </source>
</evidence>
<gene>
    <name evidence="3" type="ORF">F5891DRAFT_946236</name>
</gene>
<sequence length="541" mass="57811">MTISDYLVTDDLTVLLGFIGVSVFLLQNLYKPQPLVHPILLGRQSDAGRVRNPGESAIYRNYGTGLMGRFPVRPDKDVNVATDFVKPEFDAPRTLWSTKITNTQLKARVSAFGSGIAKLVPEDSIVLILLNDCIEFIITDLALSEQSIASITLSSPKLLARVLEMHPPNAIITDKTFLPHVLAATGDAHERNHTLIVVDWSQPSEIPIHSWDAIESQGKVPQAPKNAPQPGSAYTVSFFETPSGGVQCVQLSHENFTSGVTAIKALFPSAINISTLDTIVSSHSLSTPYGRAIAYAALFEGASFATLPSTGIFHDGDTPALDVADILSATKFPIPSPTVLFLKPEHVQSLTSSVIDRAKKSFLFPLAWRHKFASLTEGFVTKDSLWDRTVFGSAREDVLGKMADTVKAVVISGGLLPSDALVPARLALSIPLINTYAHGSATGPLFATHAFDLQMLPSSSPATEAAHVGAPSVNVEIKLINVKDNVVEQGADPIGEILVRGPSVGNMLSADGEAGEKNAWVHTGKTARVMTNGAFKVLGSV</sequence>
<keyword evidence="1" id="KW-0472">Membrane</keyword>
<dbReference type="InterPro" id="IPR000873">
    <property type="entry name" value="AMP-dep_synth/lig_dom"/>
</dbReference>
<proteinExistence type="predicted"/>
<evidence type="ECO:0000256" key="1">
    <source>
        <dbReference type="SAM" id="Phobius"/>
    </source>
</evidence>
<feature type="domain" description="AMP-dependent synthetase/ligase" evidence="2">
    <location>
        <begin position="98"/>
        <end position="505"/>
    </location>
</feature>
<dbReference type="GeneID" id="64668961"/>
<dbReference type="EMBL" id="JABBWK010000011">
    <property type="protein sequence ID" value="KAG1903899.1"/>
    <property type="molecule type" value="Genomic_DNA"/>
</dbReference>
<organism evidence="3 4">
    <name type="scientific">Suillus fuscotomentosus</name>
    <dbReference type="NCBI Taxonomy" id="1912939"/>
    <lineage>
        <taxon>Eukaryota</taxon>
        <taxon>Fungi</taxon>
        <taxon>Dikarya</taxon>
        <taxon>Basidiomycota</taxon>
        <taxon>Agaricomycotina</taxon>
        <taxon>Agaricomycetes</taxon>
        <taxon>Agaricomycetidae</taxon>
        <taxon>Boletales</taxon>
        <taxon>Suillineae</taxon>
        <taxon>Suillaceae</taxon>
        <taxon>Suillus</taxon>
    </lineage>
</organism>
<name>A0AAD4HQK9_9AGAM</name>
<dbReference type="PANTHER" id="PTHR43272:SF11">
    <property type="entry name" value="AMP-DEPENDENT SYNTHETASE_LIGASE DOMAIN-CONTAINING PROTEIN"/>
    <property type="match status" value="1"/>
</dbReference>
<dbReference type="GO" id="GO:0005783">
    <property type="term" value="C:endoplasmic reticulum"/>
    <property type="evidence" value="ECO:0007669"/>
    <property type="project" value="TreeGrafter"/>
</dbReference>
<protein>
    <recommendedName>
        <fullName evidence="2">AMP-dependent synthetase/ligase domain-containing protein</fullName>
    </recommendedName>
</protein>
<dbReference type="PANTHER" id="PTHR43272">
    <property type="entry name" value="LONG-CHAIN-FATTY-ACID--COA LIGASE"/>
    <property type="match status" value="1"/>
</dbReference>
<accession>A0AAD4HQK9</accession>
<reference evidence="3" key="1">
    <citation type="journal article" date="2020" name="New Phytol.">
        <title>Comparative genomics reveals dynamic genome evolution in host specialist ectomycorrhizal fungi.</title>
        <authorList>
            <person name="Lofgren L.A."/>
            <person name="Nguyen N.H."/>
            <person name="Vilgalys R."/>
            <person name="Ruytinx J."/>
            <person name="Liao H.L."/>
            <person name="Branco S."/>
            <person name="Kuo A."/>
            <person name="LaButti K."/>
            <person name="Lipzen A."/>
            <person name="Andreopoulos W."/>
            <person name="Pangilinan J."/>
            <person name="Riley R."/>
            <person name="Hundley H."/>
            <person name="Na H."/>
            <person name="Barry K."/>
            <person name="Grigoriev I.V."/>
            <person name="Stajich J.E."/>
            <person name="Kennedy P.G."/>
        </authorList>
    </citation>
    <scope>NUCLEOTIDE SEQUENCE</scope>
    <source>
        <strain evidence="3">FC203</strain>
    </source>
</reference>